<evidence type="ECO:0000256" key="1">
    <source>
        <dbReference type="SAM" id="MobiDB-lite"/>
    </source>
</evidence>
<organism evidence="2 3">
    <name type="scientific">Azotobacter vinelandii (strain DJ / ATCC BAA-1303)</name>
    <dbReference type="NCBI Taxonomy" id="322710"/>
    <lineage>
        <taxon>Bacteria</taxon>
        <taxon>Pseudomonadati</taxon>
        <taxon>Pseudomonadota</taxon>
        <taxon>Gammaproteobacteria</taxon>
        <taxon>Pseudomonadales</taxon>
        <taxon>Pseudomonadaceae</taxon>
        <taxon>Azotobacter</taxon>
    </lineage>
</organism>
<dbReference type="EMBL" id="CP001157">
    <property type="protein sequence ID" value="ACO80156.1"/>
    <property type="molecule type" value="Genomic_DNA"/>
</dbReference>
<proteinExistence type="predicted"/>
<dbReference type="KEGG" id="avn:Avin_40200"/>
<keyword evidence="3" id="KW-1185">Reference proteome</keyword>
<name>C1DE48_AZOVD</name>
<feature type="compositionally biased region" description="Polar residues" evidence="1">
    <location>
        <begin position="16"/>
        <end position="26"/>
    </location>
</feature>
<evidence type="ECO:0000313" key="2">
    <source>
        <dbReference type="EMBL" id="ACO80156.1"/>
    </source>
</evidence>
<evidence type="ECO:0000313" key="3">
    <source>
        <dbReference type="Proteomes" id="UP000002424"/>
    </source>
</evidence>
<gene>
    <name evidence="2" type="ordered locus">Avin_40200</name>
</gene>
<dbReference type="AlphaFoldDB" id="C1DE48"/>
<dbReference type="Proteomes" id="UP000002424">
    <property type="component" value="Chromosome"/>
</dbReference>
<feature type="compositionally biased region" description="Basic and acidic residues" evidence="1">
    <location>
        <begin position="1"/>
        <end position="12"/>
    </location>
</feature>
<reference evidence="2 3" key="1">
    <citation type="journal article" date="2009" name="J. Bacteriol.">
        <title>Genome sequence of Azotobacter vinelandii, an obligate aerobe specialized to support diverse anaerobic metabolic processes.</title>
        <authorList>
            <person name="Setubal J.C."/>
            <person name="dos Santos P."/>
            <person name="Goldman B.S."/>
            <person name="Ertesvag H."/>
            <person name="Espin G."/>
            <person name="Rubio L.M."/>
            <person name="Valla S."/>
            <person name="Almeida N.F."/>
            <person name="Balasubramanian D."/>
            <person name="Cromes L."/>
            <person name="Curatti L."/>
            <person name="Du Z."/>
            <person name="Godsy E."/>
            <person name="Goodner B."/>
            <person name="Hellner-Burris K."/>
            <person name="Hernandez J.A."/>
            <person name="Houmiel K."/>
            <person name="Imperial J."/>
            <person name="Kennedy C."/>
            <person name="Larson T.J."/>
            <person name="Latreille P."/>
            <person name="Ligon L.S."/>
            <person name="Lu J."/>
            <person name="Maerk M."/>
            <person name="Miller N.M."/>
            <person name="Norton S."/>
            <person name="O'Carroll I.P."/>
            <person name="Paulsen I."/>
            <person name="Raulfs E.C."/>
            <person name="Roemer R."/>
            <person name="Rosser J."/>
            <person name="Segura D."/>
            <person name="Slater S."/>
            <person name="Stricklin S.L."/>
            <person name="Studholme D.J."/>
            <person name="Sun J."/>
            <person name="Viana C.J."/>
            <person name="Wallin E."/>
            <person name="Wang B."/>
            <person name="Wheeler C."/>
            <person name="Zhu H."/>
            <person name="Dean D.R."/>
            <person name="Dixon R."/>
            <person name="Wood D."/>
        </authorList>
    </citation>
    <scope>NUCLEOTIDE SEQUENCE [LARGE SCALE GENOMIC DNA]</scope>
    <source>
        <strain evidence="3">DJ / ATCC BAA-1303</strain>
    </source>
</reference>
<protein>
    <submittedName>
        <fullName evidence="2">Uncharacterized protein</fullName>
    </submittedName>
</protein>
<dbReference type="EnsemblBacteria" id="ACO80156">
    <property type="protein sequence ID" value="ACO80156"/>
    <property type="gene ID" value="Avin_40200"/>
</dbReference>
<dbReference type="HOGENOM" id="CLU_2840279_0_0_6"/>
<dbReference type="STRING" id="322710.Avin_40200"/>
<accession>C1DE48</accession>
<sequence length="65" mass="7032">MCRSGFIRDRGHARSPISTPVANESAPTGEHRKSAAMGPDVRFLGGGLIGYARDFARRLPVNPRP</sequence>
<feature type="region of interest" description="Disordered" evidence="1">
    <location>
        <begin position="1"/>
        <end position="38"/>
    </location>
</feature>